<keyword evidence="3" id="KW-1185">Reference proteome</keyword>
<evidence type="ECO:0000313" key="3">
    <source>
        <dbReference type="Proteomes" id="UP000828390"/>
    </source>
</evidence>
<accession>A0A9D4I9M7</accession>
<gene>
    <name evidence="2" type="ORF">DPMN_188112</name>
</gene>
<reference evidence="2" key="1">
    <citation type="journal article" date="2019" name="bioRxiv">
        <title>The Genome of the Zebra Mussel, Dreissena polymorpha: A Resource for Invasive Species Research.</title>
        <authorList>
            <person name="McCartney M.A."/>
            <person name="Auch B."/>
            <person name="Kono T."/>
            <person name="Mallez S."/>
            <person name="Zhang Y."/>
            <person name="Obille A."/>
            <person name="Becker A."/>
            <person name="Abrahante J.E."/>
            <person name="Garbe J."/>
            <person name="Badalamenti J.P."/>
            <person name="Herman A."/>
            <person name="Mangelson H."/>
            <person name="Liachko I."/>
            <person name="Sullivan S."/>
            <person name="Sone E.D."/>
            <person name="Koren S."/>
            <person name="Silverstein K.A.T."/>
            <person name="Beckman K.B."/>
            <person name="Gohl D.M."/>
        </authorList>
    </citation>
    <scope>NUCLEOTIDE SEQUENCE</scope>
    <source>
        <strain evidence="2">Duluth1</strain>
        <tissue evidence="2">Whole animal</tissue>
    </source>
</reference>
<comment type="caution">
    <text evidence="2">The sequence shown here is derived from an EMBL/GenBank/DDBJ whole genome shotgun (WGS) entry which is preliminary data.</text>
</comment>
<sequence length="104" mass="11441">MPEKGTQQRPTRLVIGPCINEIDRIVIIDVQYQFEVNRCRNAEIHFQGSSANNDGQTDGGDNRIIDFNIKTRTPIQKFHAHGKFQGSSANSVGGDSGRDGPTAE</sequence>
<reference evidence="2" key="2">
    <citation type="submission" date="2020-11" db="EMBL/GenBank/DDBJ databases">
        <authorList>
            <person name="McCartney M.A."/>
            <person name="Auch B."/>
            <person name="Kono T."/>
            <person name="Mallez S."/>
            <person name="Becker A."/>
            <person name="Gohl D.M."/>
            <person name="Silverstein K.A.T."/>
            <person name="Koren S."/>
            <person name="Bechman K.B."/>
            <person name="Herman A."/>
            <person name="Abrahante J.E."/>
            <person name="Garbe J."/>
        </authorList>
    </citation>
    <scope>NUCLEOTIDE SEQUENCE</scope>
    <source>
        <strain evidence="2">Duluth1</strain>
        <tissue evidence="2">Whole animal</tissue>
    </source>
</reference>
<dbReference type="AlphaFoldDB" id="A0A9D4I9M7"/>
<protein>
    <submittedName>
        <fullName evidence="2">Uncharacterized protein</fullName>
    </submittedName>
</protein>
<feature type="region of interest" description="Disordered" evidence="1">
    <location>
        <begin position="79"/>
        <end position="104"/>
    </location>
</feature>
<name>A0A9D4I9M7_DREPO</name>
<dbReference type="Proteomes" id="UP000828390">
    <property type="component" value="Unassembled WGS sequence"/>
</dbReference>
<proteinExistence type="predicted"/>
<evidence type="ECO:0000313" key="2">
    <source>
        <dbReference type="EMBL" id="KAH3753475.1"/>
    </source>
</evidence>
<evidence type="ECO:0000256" key="1">
    <source>
        <dbReference type="SAM" id="MobiDB-lite"/>
    </source>
</evidence>
<dbReference type="EMBL" id="JAIWYP010000010">
    <property type="protein sequence ID" value="KAH3753475.1"/>
    <property type="molecule type" value="Genomic_DNA"/>
</dbReference>
<organism evidence="2 3">
    <name type="scientific">Dreissena polymorpha</name>
    <name type="common">Zebra mussel</name>
    <name type="synonym">Mytilus polymorpha</name>
    <dbReference type="NCBI Taxonomy" id="45954"/>
    <lineage>
        <taxon>Eukaryota</taxon>
        <taxon>Metazoa</taxon>
        <taxon>Spiralia</taxon>
        <taxon>Lophotrochozoa</taxon>
        <taxon>Mollusca</taxon>
        <taxon>Bivalvia</taxon>
        <taxon>Autobranchia</taxon>
        <taxon>Heteroconchia</taxon>
        <taxon>Euheterodonta</taxon>
        <taxon>Imparidentia</taxon>
        <taxon>Neoheterodontei</taxon>
        <taxon>Myida</taxon>
        <taxon>Dreissenoidea</taxon>
        <taxon>Dreissenidae</taxon>
        <taxon>Dreissena</taxon>
    </lineage>
</organism>